<protein>
    <submittedName>
        <fullName evidence="1">GH22373</fullName>
    </submittedName>
</protein>
<evidence type="ECO:0000313" key="2">
    <source>
        <dbReference type="Proteomes" id="UP000001070"/>
    </source>
</evidence>
<dbReference type="EMBL" id="CH916378">
    <property type="protein sequence ID" value="EDV98572.1"/>
    <property type="molecule type" value="Genomic_DNA"/>
</dbReference>
<reference evidence="1 2" key="1">
    <citation type="journal article" date="2007" name="Nature">
        <title>Evolution of genes and genomes on the Drosophila phylogeny.</title>
        <authorList>
            <consortium name="Drosophila 12 Genomes Consortium"/>
            <person name="Clark A.G."/>
            <person name="Eisen M.B."/>
            <person name="Smith D.R."/>
            <person name="Bergman C.M."/>
            <person name="Oliver B."/>
            <person name="Markow T.A."/>
            <person name="Kaufman T.C."/>
            <person name="Kellis M."/>
            <person name="Gelbart W."/>
            <person name="Iyer V.N."/>
            <person name="Pollard D.A."/>
            <person name="Sackton T.B."/>
            <person name="Larracuente A.M."/>
            <person name="Singh N.D."/>
            <person name="Abad J.P."/>
            <person name="Abt D.N."/>
            <person name="Adryan B."/>
            <person name="Aguade M."/>
            <person name="Akashi H."/>
            <person name="Anderson W.W."/>
            <person name="Aquadro C.F."/>
            <person name="Ardell D.H."/>
            <person name="Arguello R."/>
            <person name="Artieri C.G."/>
            <person name="Barbash D.A."/>
            <person name="Barker D."/>
            <person name="Barsanti P."/>
            <person name="Batterham P."/>
            <person name="Batzoglou S."/>
            <person name="Begun D."/>
            <person name="Bhutkar A."/>
            <person name="Blanco E."/>
            <person name="Bosak S.A."/>
            <person name="Bradley R.K."/>
            <person name="Brand A.D."/>
            <person name="Brent M.R."/>
            <person name="Brooks A.N."/>
            <person name="Brown R.H."/>
            <person name="Butlin R.K."/>
            <person name="Caggese C."/>
            <person name="Calvi B.R."/>
            <person name="Bernardo de Carvalho A."/>
            <person name="Caspi A."/>
            <person name="Castrezana S."/>
            <person name="Celniker S.E."/>
            <person name="Chang J.L."/>
            <person name="Chapple C."/>
            <person name="Chatterji S."/>
            <person name="Chinwalla A."/>
            <person name="Civetta A."/>
            <person name="Clifton S.W."/>
            <person name="Comeron J.M."/>
            <person name="Costello J.C."/>
            <person name="Coyne J.A."/>
            <person name="Daub J."/>
            <person name="David R.G."/>
            <person name="Delcher A.L."/>
            <person name="Delehaunty K."/>
            <person name="Do C.B."/>
            <person name="Ebling H."/>
            <person name="Edwards K."/>
            <person name="Eickbush T."/>
            <person name="Evans J.D."/>
            <person name="Filipski A."/>
            <person name="Findeiss S."/>
            <person name="Freyhult E."/>
            <person name="Fulton L."/>
            <person name="Fulton R."/>
            <person name="Garcia A.C."/>
            <person name="Gardiner A."/>
            <person name="Garfield D.A."/>
            <person name="Garvin B.E."/>
            <person name="Gibson G."/>
            <person name="Gilbert D."/>
            <person name="Gnerre S."/>
            <person name="Godfrey J."/>
            <person name="Good R."/>
            <person name="Gotea V."/>
            <person name="Gravely B."/>
            <person name="Greenberg A.J."/>
            <person name="Griffiths-Jones S."/>
            <person name="Gross S."/>
            <person name="Guigo R."/>
            <person name="Gustafson E.A."/>
            <person name="Haerty W."/>
            <person name="Hahn M.W."/>
            <person name="Halligan D.L."/>
            <person name="Halpern A.L."/>
            <person name="Halter G.M."/>
            <person name="Han M.V."/>
            <person name="Heger A."/>
            <person name="Hillier L."/>
            <person name="Hinrichs A.S."/>
            <person name="Holmes I."/>
            <person name="Hoskins R.A."/>
            <person name="Hubisz M.J."/>
            <person name="Hultmark D."/>
            <person name="Huntley M.A."/>
            <person name="Jaffe D.B."/>
            <person name="Jagadeeshan S."/>
            <person name="Jeck W.R."/>
            <person name="Johnson J."/>
            <person name="Jones C.D."/>
            <person name="Jordan W.C."/>
            <person name="Karpen G.H."/>
            <person name="Kataoka E."/>
            <person name="Keightley P.D."/>
            <person name="Kheradpour P."/>
            <person name="Kirkness E.F."/>
            <person name="Koerich L.B."/>
            <person name="Kristiansen K."/>
            <person name="Kudrna D."/>
            <person name="Kulathinal R.J."/>
            <person name="Kumar S."/>
            <person name="Kwok R."/>
            <person name="Lander E."/>
            <person name="Langley C.H."/>
            <person name="Lapoint R."/>
            <person name="Lazzaro B.P."/>
            <person name="Lee S.J."/>
            <person name="Levesque L."/>
            <person name="Li R."/>
            <person name="Lin C.F."/>
            <person name="Lin M.F."/>
            <person name="Lindblad-Toh K."/>
            <person name="Llopart A."/>
            <person name="Long M."/>
            <person name="Low L."/>
            <person name="Lozovsky E."/>
            <person name="Lu J."/>
            <person name="Luo M."/>
            <person name="Machado C.A."/>
            <person name="Makalowski W."/>
            <person name="Marzo M."/>
            <person name="Matsuda M."/>
            <person name="Matzkin L."/>
            <person name="McAllister B."/>
            <person name="McBride C.S."/>
            <person name="McKernan B."/>
            <person name="McKernan K."/>
            <person name="Mendez-Lago M."/>
            <person name="Minx P."/>
            <person name="Mollenhauer M.U."/>
            <person name="Montooth K."/>
            <person name="Mount S.M."/>
            <person name="Mu X."/>
            <person name="Myers E."/>
            <person name="Negre B."/>
            <person name="Newfeld S."/>
            <person name="Nielsen R."/>
            <person name="Noor M.A."/>
            <person name="O'Grady P."/>
            <person name="Pachter L."/>
            <person name="Papaceit M."/>
            <person name="Parisi M.J."/>
            <person name="Parisi M."/>
            <person name="Parts L."/>
            <person name="Pedersen J.S."/>
            <person name="Pesole G."/>
            <person name="Phillippy A.M."/>
            <person name="Ponting C.P."/>
            <person name="Pop M."/>
            <person name="Porcelli D."/>
            <person name="Powell J.R."/>
            <person name="Prohaska S."/>
            <person name="Pruitt K."/>
            <person name="Puig M."/>
            <person name="Quesneville H."/>
            <person name="Ram K.R."/>
            <person name="Rand D."/>
            <person name="Rasmussen M.D."/>
            <person name="Reed L.K."/>
            <person name="Reenan R."/>
            <person name="Reily A."/>
            <person name="Remington K.A."/>
            <person name="Rieger T.T."/>
            <person name="Ritchie M.G."/>
            <person name="Robin C."/>
            <person name="Rogers Y.H."/>
            <person name="Rohde C."/>
            <person name="Rozas J."/>
            <person name="Rubenfield M.J."/>
            <person name="Ruiz A."/>
            <person name="Russo S."/>
            <person name="Salzberg S.L."/>
            <person name="Sanchez-Gracia A."/>
            <person name="Saranga D.J."/>
            <person name="Sato H."/>
            <person name="Schaeffer S.W."/>
            <person name="Schatz M.C."/>
            <person name="Schlenke T."/>
            <person name="Schwartz R."/>
            <person name="Segarra C."/>
            <person name="Singh R.S."/>
            <person name="Sirot L."/>
            <person name="Sirota M."/>
            <person name="Sisneros N.B."/>
            <person name="Smith C.D."/>
            <person name="Smith T.F."/>
            <person name="Spieth J."/>
            <person name="Stage D.E."/>
            <person name="Stark A."/>
            <person name="Stephan W."/>
            <person name="Strausberg R.L."/>
            <person name="Strempel S."/>
            <person name="Sturgill D."/>
            <person name="Sutton G."/>
            <person name="Sutton G.G."/>
            <person name="Tao W."/>
            <person name="Teichmann S."/>
            <person name="Tobari Y.N."/>
            <person name="Tomimura Y."/>
            <person name="Tsolas J.M."/>
            <person name="Valente V.L."/>
            <person name="Venter E."/>
            <person name="Venter J.C."/>
            <person name="Vicario S."/>
            <person name="Vieira F.G."/>
            <person name="Vilella A.J."/>
            <person name="Villasante A."/>
            <person name="Walenz B."/>
            <person name="Wang J."/>
            <person name="Wasserman M."/>
            <person name="Watts T."/>
            <person name="Wilson D."/>
            <person name="Wilson R.K."/>
            <person name="Wing R.A."/>
            <person name="Wolfner M.F."/>
            <person name="Wong A."/>
            <person name="Wong G.K."/>
            <person name="Wu C.I."/>
            <person name="Wu G."/>
            <person name="Yamamoto D."/>
            <person name="Yang H.P."/>
            <person name="Yang S.P."/>
            <person name="Yorke J.A."/>
            <person name="Yoshida K."/>
            <person name="Zdobnov E."/>
            <person name="Zhang P."/>
            <person name="Zhang Y."/>
            <person name="Zimin A.V."/>
            <person name="Baldwin J."/>
            <person name="Abdouelleil A."/>
            <person name="Abdulkadir J."/>
            <person name="Abebe A."/>
            <person name="Abera B."/>
            <person name="Abreu J."/>
            <person name="Acer S.C."/>
            <person name="Aftuck L."/>
            <person name="Alexander A."/>
            <person name="An P."/>
            <person name="Anderson E."/>
            <person name="Anderson S."/>
            <person name="Arachi H."/>
            <person name="Azer M."/>
            <person name="Bachantsang P."/>
            <person name="Barry A."/>
            <person name="Bayul T."/>
            <person name="Berlin A."/>
            <person name="Bessette D."/>
            <person name="Bloom T."/>
            <person name="Blye J."/>
            <person name="Boguslavskiy L."/>
            <person name="Bonnet C."/>
            <person name="Boukhgalter B."/>
            <person name="Bourzgui I."/>
            <person name="Brown A."/>
            <person name="Cahill P."/>
            <person name="Channer S."/>
            <person name="Cheshatsang Y."/>
            <person name="Chuda L."/>
            <person name="Citroen M."/>
            <person name="Collymore A."/>
            <person name="Cooke P."/>
            <person name="Costello M."/>
            <person name="D'Aco K."/>
            <person name="Daza R."/>
            <person name="De Haan G."/>
            <person name="DeGray S."/>
            <person name="DeMaso C."/>
            <person name="Dhargay N."/>
            <person name="Dooley K."/>
            <person name="Dooley E."/>
            <person name="Doricent M."/>
            <person name="Dorje P."/>
            <person name="Dorjee K."/>
            <person name="Dupes A."/>
            <person name="Elong R."/>
            <person name="Falk J."/>
            <person name="Farina A."/>
            <person name="Faro S."/>
            <person name="Ferguson D."/>
            <person name="Fisher S."/>
            <person name="Foley C.D."/>
            <person name="Franke A."/>
            <person name="Friedrich D."/>
            <person name="Gadbois L."/>
            <person name="Gearin G."/>
            <person name="Gearin C.R."/>
            <person name="Giannoukos G."/>
            <person name="Goode T."/>
            <person name="Graham J."/>
            <person name="Grandbois E."/>
            <person name="Grewal S."/>
            <person name="Gyaltsen K."/>
            <person name="Hafez N."/>
            <person name="Hagos B."/>
            <person name="Hall J."/>
            <person name="Henson C."/>
            <person name="Hollinger A."/>
            <person name="Honan T."/>
            <person name="Huard M.D."/>
            <person name="Hughes L."/>
            <person name="Hurhula B."/>
            <person name="Husby M.E."/>
            <person name="Kamat A."/>
            <person name="Kanga B."/>
            <person name="Kashin S."/>
            <person name="Khazanovich D."/>
            <person name="Kisner P."/>
            <person name="Lance K."/>
            <person name="Lara M."/>
            <person name="Lee W."/>
            <person name="Lennon N."/>
            <person name="Letendre F."/>
            <person name="LeVine R."/>
            <person name="Lipovsky A."/>
            <person name="Liu X."/>
            <person name="Liu J."/>
            <person name="Liu S."/>
            <person name="Lokyitsang T."/>
            <person name="Lokyitsang Y."/>
            <person name="Lubonja R."/>
            <person name="Lui A."/>
            <person name="MacDonald P."/>
            <person name="Magnisalis V."/>
            <person name="Maru K."/>
            <person name="Matthews C."/>
            <person name="McCusker W."/>
            <person name="McDonough S."/>
            <person name="Mehta T."/>
            <person name="Meldrim J."/>
            <person name="Meneus L."/>
            <person name="Mihai O."/>
            <person name="Mihalev A."/>
            <person name="Mihova T."/>
            <person name="Mittelman R."/>
            <person name="Mlenga V."/>
            <person name="Montmayeur A."/>
            <person name="Mulrain L."/>
            <person name="Navidi A."/>
            <person name="Naylor J."/>
            <person name="Negash T."/>
            <person name="Nguyen T."/>
            <person name="Nguyen N."/>
            <person name="Nicol R."/>
            <person name="Norbu C."/>
            <person name="Norbu N."/>
            <person name="Novod N."/>
            <person name="O'Neill B."/>
            <person name="Osman S."/>
            <person name="Markiewicz E."/>
            <person name="Oyono O.L."/>
            <person name="Patti C."/>
            <person name="Phunkhang P."/>
            <person name="Pierre F."/>
            <person name="Priest M."/>
            <person name="Raghuraman S."/>
            <person name="Rege F."/>
            <person name="Reyes R."/>
            <person name="Rise C."/>
            <person name="Rogov P."/>
            <person name="Ross K."/>
            <person name="Ryan E."/>
            <person name="Settipalli S."/>
            <person name="Shea T."/>
            <person name="Sherpa N."/>
            <person name="Shi L."/>
            <person name="Shih D."/>
            <person name="Sparrow T."/>
            <person name="Spaulding J."/>
            <person name="Stalker J."/>
            <person name="Stange-Thomann N."/>
            <person name="Stavropoulos S."/>
            <person name="Stone C."/>
            <person name="Strader C."/>
            <person name="Tesfaye S."/>
            <person name="Thomson T."/>
            <person name="Thoulutsang Y."/>
            <person name="Thoulutsang D."/>
            <person name="Topham K."/>
            <person name="Topping I."/>
            <person name="Tsamla T."/>
            <person name="Vassiliev H."/>
            <person name="Vo A."/>
            <person name="Wangchuk T."/>
            <person name="Wangdi T."/>
            <person name="Weiand M."/>
            <person name="Wilkinson J."/>
            <person name="Wilson A."/>
            <person name="Yadav S."/>
            <person name="Young G."/>
            <person name="Yu Q."/>
            <person name="Zembek L."/>
            <person name="Zhong D."/>
            <person name="Zimmer A."/>
            <person name="Zwirko Z."/>
            <person name="Jaffe D.B."/>
            <person name="Alvarez P."/>
            <person name="Brockman W."/>
            <person name="Butler J."/>
            <person name="Chin C."/>
            <person name="Gnerre S."/>
            <person name="Grabherr M."/>
            <person name="Kleber M."/>
            <person name="Mauceli E."/>
            <person name="MacCallum I."/>
        </authorList>
    </citation>
    <scope>NUCLEOTIDE SEQUENCE [LARGE SCALE GENOMIC DNA]</scope>
    <source>
        <strain evidence="2">Tucson 15287-2541.00</strain>
    </source>
</reference>
<keyword evidence="2" id="KW-1185">Reference proteome</keyword>
<dbReference type="Proteomes" id="UP000001070">
    <property type="component" value="Unassembled WGS sequence"/>
</dbReference>
<gene>
    <name evidence="1" type="primary">Dgri\GH22373</name>
    <name evidence="1" type="ORF">Dgri_GH22373</name>
</gene>
<dbReference type="InParanoid" id="B4JYV7"/>
<evidence type="ECO:0000313" key="1">
    <source>
        <dbReference type="EMBL" id="EDV98572.1"/>
    </source>
</evidence>
<dbReference type="HOGENOM" id="CLU_2401944_0_0_1"/>
<organism evidence="2">
    <name type="scientific">Drosophila grimshawi</name>
    <name type="common">Hawaiian fruit fly</name>
    <name type="synonym">Idiomyia grimshawi</name>
    <dbReference type="NCBI Taxonomy" id="7222"/>
    <lineage>
        <taxon>Eukaryota</taxon>
        <taxon>Metazoa</taxon>
        <taxon>Ecdysozoa</taxon>
        <taxon>Arthropoda</taxon>
        <taxon>Hexapoda</taxon>
        <taxon>Insecta</taxon>
        <taxon>Pterygota</taxon>
        <taxon>Neoptera</taxon>
        <taxon>Endopterygota</taxon>
        <taxon>Diptera</taxon>
        <taxon>Brachycera</taxon>
        <taxon>Muscomorpha</taxon>
        <taxon>Ephydroidea</taxon>
        <taxon>Drosophilidae</taxon>
        <taxon>Drosophila</taxon>
        <taxon>Hawaiian Drosophila</taxon>
    </lineage>
</organism>
<dbReference type="AlphaFoldDB" id="B4JYV7"/>
<accession>B4JYV7</accession>
<sequence length="93" mass="10300">MIVVRKVLMFAKICSLNFGHGLHMDMFLLTEAKSVDKPVEQDPSPKIDATDDKLESGYTSDASMLTRGLVAMYREVNEDEDKGSNKTTVDVSS</sequence>
<name>B4JYV7_DROGR</name>
<proteinExistence type="predicted"/>